<dbReference type="Gene3D" id="3.30.2400.30">
    <property type="match status" value="1"/>
</dbReference>
<dbReference type="InterPro" id="IPR007544">
    <property type="entry name" value="ENCAP"/>
</dbReference>
<dbReference type="Gene3D" id="3.30.2320.10">
    <property type="entry name" value="hypothetical protein PF0899 domain"/>
    <property type="match status" value="1"/>
</dbReference>
<dbReference type="GO" id="GO:0140737">
    <property type="term" value="C:encapsulin nanocompartment"/>
    <property type="evidence" value="ECO:0007669"/>
    <property type="project" value="UniProtKB-SubCell"/>
</dbReference>
<dbReference type="Proteomes" id="UP000199568">
    <property type="component" value="Unassembled WGS sequence"/>
</dbReference>
<accession>A0A1I0FUS3</accession>
<dbReference type="PIRSF" id="PIRSF019254">
    <property type="entry name" value="CFP29"/>
    <property type="match status" value="1"/>
</dbReference>
<evidence type="ECO:0000256" key="4">
    <source>
        <dbReference type="ARBA" id="ARBA00050023"/>
    </source>
</evidence>
<evidence type="ECO:0000313" key="5">
    <source>
        <dbReference type="EMBL" id="SET62266.1"/>
    </source>
</evidence>
<keyword evidence="3" id="KW-1284">Encapsulin nanocompartment</keyword>
<gene>
    <name evidence="5" type="ORF">SAMN05660297_02969</name>
</gene>
<dbReference type="OrthoDB" id="2922at2"/>
<evidence type="ECO:0000256" key="2">
    <source>
        <dbReference type="ARBA" id="ARBA00033743"/>
    </source>
</evidence>
<name>A0A1I0FUS3_9FIRM</name>
<proteinExistence type="inferred from homology"/>
<sequence length="278" mass="30764">MDYLLRDDAPFSDEVWEKIDEKVVKTATEQLVGRKILHIYGPLGAGVQSIHLDTMNYQEEGELDLFGDTETCEIAGENRKFAAIPMIYKDLSISWRDVETSKQLGLPLDLSPVAAAAAACAKKEDSFIFNGSKELDYPGLLNVKGRQVIKKQDWSKDANPFNDVAKGIEKLVAKGVYGPYALVASPDLYTKMQRLQEGTGILEITRVKELIDGKVYASPVMPANTAVLVAMAPQNMDLVIGQDMATAYVGPEQLNHKMRVLETVMLRIKRPAAIVTFE</sequence>
<dbReference type="RefSeq" id="WP_090445810.1">
    <property type="nucleotide sequence ID" value="NZ_FOHU01000016.1"/>
</dbReference>
<protein>
    <recommendedName>
        <fullName evidence="4">Type 1 encapsulin shell protein</fullName>
    </recommendedName>
</protein>
<dbReference type="EMBL" id="FOHU01000016">
    <property type="protein sequence ID" value="SET62266.1"/>
    <property type="molecule type" value="Genomic_DNA"/>
</dbReference>
<organism evidence="5 6">
    <name type="scientific">Natronincola peptidivorans</name>
    <dbReference type="NCBI Taxonomy" id="426128"/>
    <lineage>
        <taxon>Bacteria</taxon>
        <taxon>Bacillati</taxon>
        <taxon>Bacillota</taxon>
        <taxon>Clostridia</taxon>
        <taxon>Peptostreptococcales</taxon>
        <taxon>Natronincolaceae</taxon>
        <taxon>Natronincola</taxon>
    </lineage>
</organism>
<reference evidence="5 6" key="1">
    <citation type="submission" date="2016-10" db="EMBL/GenBank/DDBJ databases">
        <authorList>
            <person name="de Groot N.N."/>
        </authorList>
    </citation>
    <scope>NUCLEOTIDE SEQUENCE [LARGE SCALE GENOMIC DNA]</scope>
    <source>
        <strain evidence="5 6">DSM 18979</strain>
    </source>
</reference>
<dbReference type="InterPro" id="IPR051429">
    <property type="entry name" value="Encapsulin_nc"/>
</dbReference>
<evidence type="ECO:0000256" key="3">
    <source>
        <dbReference type="ARBA" id="ARBA00033787"/>
    </source>
</evidence>
<dbReference type="Pfam" id="PF04454">
    <property type="entry name" value="Linocin_M18"/>
    <property type="match status" value="1"/>
</dbReference>
<comment type="similarity">
    <text evidence="2">Belongs to the encapsulin family. Family 1 subfamily.</text>
</comment>
<evidence type="ECO:0000313" key="6">
    <source>
        <dbReference type="Proteomes" id="UP000199568"/>
    </source>
</evidence>
<dbReference type="STRING" id="426128.SAMN05660297_02969"/>
<dbReference type="PANTHER" id="PTHR37165:SF1">
    <property type="entry name" value="TYPE 1 ENCAPSULIN SHELL PROTEIN"/>
    <property type="match status" value="1"/>
</dbReference>
<dbReference type="AlphaFoldDB" id="A0A1I0FUS3"/>
<dbReference type="PANTHER" id="PTHR37165">
    <property type="entry name" value="PEPTIDASE U56 FAMILY"/>
    <property type="match status" value="1"/>
</dbReference>
<comment type="subcellular location">
    <subcellularLocation>
        <location evidence="1">Encapsulin nanocompartment</location>
    </subcellularLocation>
</comment>
<keyword evidence="6" id="KW-1185">Reference proteome</keyword>
<dbReference type="NCBIfam" id="NF041155">
    <property type="entry name" value="encap_f1"/>
    <property type="match status" value="1"/>
</dbReference>
<evidence type="ECO:0000256" key="1">
    <source>
        <dbReference type="ARBA" id="ARBA00033738"/>
    </source>
</evidence>